<comment type="similarity">
    <text evidence="3 13">Belongs to the FAD-dependent oxidoreductase 2 family. NadB subfamily.</text>
</comment>
<evidence type="ECO:0000256" key="10">
    <source>
        <dbReference type="ARBA" id="ARBA00029426"/>
    </source>
</evidence>
<dbReference type="InterPro" id="IPR005288">
    <property type="entry name" value="NadB"/>
</dbReference>
<dbReference type="Pfam" id="PF00890">
    <property type="entry name" value="FAD_binding_2"/>
    <property type="match status" value="1"/>
</dbReference>
<evidence type="ECO:0000256" key="1">
    <source>
        <dbReference type="ARBA" id="ARBA00001974"/>
    </source>
</evidence>
<comment type="cofactor">
    <cofactor evidence="1 13">
        <name>FAD</name>
        <dbReference type="ChEBI" id="CHEBI:57692"/>
    </cofactor>
</comment>
<feature type="domain" description="FAD-dependent oxidoreductase 2 FAD-binding" evidence="14">
    <location>
        <begin position="22"/>
        <end position="411"/>
    </location>
</feature>
<evidence type="ECO:0000259" key="14">
    <source>
        <dbReference type="Pfam" id="PF00890"/>
    </source>
</evidence>
<dbReference type="GO" id="GO:0033765">
    <property type="term" value="F:steroid dehydrogenase activity, acting on the CH-CH group of donors"/>
    <property type="evidence" value="ECO:0007669"/>
    <property type="project" value="UniProtKB-ARBA"/>
</dbReference>
<dbReference type="AlphaFoldDB" id="A0ABD7V4G7"/>
<comment type="function">
    <text evidence="10">Catalyzes the oxidation of L-aspartate to iminoaspartate, the first step in the de novo biosynthesis of NAD(+).</text>
</comment>
<dbReference type="InterPro" id="IPR027477">
    <property type="entry name" value="Succ_DH/fumarate_Rdtase_cat_sf"/>
</dbReference>
<keyword evidence="8 13" id="KW-0274">FAD</keyword>
<dbReference type="Proteomes" id="UP000360750">
    <property type="component" value="Unassembled WGS sequence"/>
</dbReference>
<evidence type="ECO:0000256" key="9">
    <source>
        <dbReference type="ARBA" id="ARBA00023002"/>
    </source>
</evidence>
<dbReference type="EC" id="1.4.3.16" evidence="4 12"/>
<dbReference type="SUPFAM" id="SSF46977">
    <property type="entry name" value="Succinate dehydrogenase/fumarate reductase flavoprotein C-terminal domain"/>
    <property type="match status" value="1"/>
</dbReference>
<dbReference type="RefSeq" id="WP_131734630.1">
    <property type="nucleotide sequence ID" value="NZ_CAACYD010000007.1"/>
</dbReference>
<keyword evidence="9 13" id="KW-0560">Oxidoreductase</keyword>
<evidence type="ECO:0000256" key="11">
    <source>
        <dbReference type="ARBA" id="ARBA00048305"/>
    </source>
</evidence>
<evidence type="ECO:0000256" key="2">
    <source>
        <dbReference type="ARBA" id="ARBA00004950"/>
    </source>
</evidence>
<dbReference type="InterPro" id="IPR036188">
    <property type="entry name" value="FAD/NAD-bd_sf"/>
</dbReference>
<dbReference type="PRINTS" id="PR00368">
    <property type="entry name" value="FADPNR"/>
</dbReference>
<comment type="subcellular location">
    <subcellularLocation>
        <location evidence="13">Cytoplasm</location>
    </subcellularLocation>
</comment>
<feature type="domain" description="Fumarate reductase/succinate dehydrogenase flavoprotein-like C-terminal" evidence="15">
    <location>
        <begin position="454"/>
        <end position="528"/>
    </location>
</feature>
<dbReference type="InterPro" id="IPR037099">
    <property type="entry name" value="Fum_R/Succ_DH_flav-like_C_sf"/>
</dbReference>
<comment type="catalytic activity">
    <reaction evidence="11">
        <text>L-aspartate + O2 = iminosuccinate + H2O2</text>
        <dbReference type="Rhea" id="RHEA:25876"/>
        <dbReference type="ChEBI" id="CHEBI:15379"/>
        <dbReference type="ChEBI" id="CHEBI:16240"/>
        <dbReference type="ChEBI" id="CHEBI:29991"/>
        <dbReference type="ChEBI" id="CHEBI:77875"/>
        <dbReference type="EC" id="1.4.3.16"/>
    </reaction>
    <physiologicalReaction direction="left-to-right" evidence="11">
        <dbReference type="Rhea" id="RHEA:25877"/>
    </physiologicalReaction>
</comment>
<evidence type="ECO:0000313" key="16">
    <source>
        <dbReference type="EMBL" id="VFA89179.1"/>
    </source>
</evidence>
<evidence type="ECO:0000256" key="12">
    <source>
        <dbReference type="NCBIfam" id="TIGR00551"/>
    </source>
</evidence>
<dbReference type="PANTHER" id="PTHR42716">
    <property type="entry name" value="L-ASPARTATE OXIDASE"/>
    <property type="match status" value="1"/>
</dbReference>
<dbReference type="NCBIfam" id="TIGR00551">
    <property type="entry name" value="nadB"/>
    <property type="match status" value="1"/>
</dbReference>
<proteinExistence type="inferred from homology"/>
<dbReference type="GO" id="GO:0005737">
    <property type="term" value="C:cytoplasm"/>
    <property type="evidence" value="ECO:0007669"/>
    <property type="project" value="UniProtKB-SubCell"/>
</dbReference>
<evidence type="ECO:0000256" key="5">
    <source>
        <dbReference type="ARBA" id="ARBA00021901"/>
    </source>
</evidence>
<gene>
    <name evidence="16" type="primary">nadB</name>
    <name evidence="16" type="ORF">NCTC8139_02741</name>
</gene>
<dbReference type="PRINTS" id="PR00411">
    <property type="entry name" value="PNDRDTASEI"/>
</dbReference>
<dbReference type="Gene3D" id="3.50.50.60">
    <property type="entry name" value="FAD/NAD(P)-binding domain"/>
    <property type="match status" value="1"/>
</dbReference>
<dbReference type="InterPro" id="IPR015939">
    <property type="entry name" value="Fum_Rdtase/Succ_DH_flav-like_C"/>
</dbReference>
<comment type="pathway">
    <text evidence="2 13">Cofactor biosynthesis; NAD(+) biosynthesis; iminoaspartate from L-aspartate (oxidase route): step 1/1.</text>
</comment>
<evidence type="ECO:0000259" key="15">
    <source>
        <dbReference type="Pfam" id="PF02910"/>
    </source>
</evidence>
<dbReference type="GO" id="GO:0008734">
    <property type="term" value="F:L-aspartate oxidase activity"/>
    <property type="evidence" value="ECO:0007669"/>
    <property type="project" value="UniProtKB-UniRule"/>
</dbReference>
<keyword evidence="7 13" id="KW-0662">Pyridine nucleotide biosynthesis</keyword>
<evidence type="ECO:0000256" key="13">
    <source>
        <dbReference type="RuleBase" id="RU362049"/>
    </source>
</evidence>
<evidence type="ECO:0000256" key="4">
    <source>
        <dbReference type="ARBA" id="ARBA00012173"/>
    </source>
</evidence>
<dbReference type="InterPro" id="IPR003953">
    <property type="entry name" value="FAD-dep_OxRdtase_2_FAD-bd"/>
</dbReference>
<evidence type="ECO:0000256" key="6">
    <source>
        <dbReference type="ARBA" id="ARBA00022630"/>
    </source>
</evidence>
<dbReference type="PANTHER" id="PTHR42716:SF2">
    <property type="entry name" value="L-ASPARTATE OXIDASE, CHLOROPLASTIC"/>
    <property type="match status" value="1"/>
</dbReference>
<name>A0ABD7V4G7_9ACTN</name>
<dbReference type="FunFam" id="3.90.700.10:FF:000002">
    <property type="entry name" value="L-aspartate oxidase"/>
    <property type="match status" value="1"/>
</dbReference>
<reference evidence="16 17" key="1">
    <citation type="submission" date="2019-02" db="EMBL/GenBank/DDBJ databases">
        <authorList>
            <consortium name="Pathogen Informatics"/>
        </authorList>
    </citation>
    <scope>NUCLEOTIDE SEQUENCE [LARGE SCALE GENOMIC DNA]</scope>
    <source>
        <strain evidence="16 17">3012STDY6756503</strain>
    </source>
</reference>
<dbReference type="GO" id="GO:0019363">
    <property type="term" value="P:pyridine nucleotide biosynthetic process"/>
    <property type="evidence" value="ECO:0007669"/>
    <property type="project" value="UniProtKB-UniRule"/>
</dbReference>
<organism evidence="16 17">
    <name type="scientific">Gordonia paraffinivorans</name>
    <dbReference type="NCBI Taxonomy" id="175628"/>
    <lineage>
        <taxon>Bacteria</taxon>
        <taxon>Bacillati</taxon>
        <taxon>Actinomycetota</taxon>
        <taxon>Actinomycetes</taxon>
        <taxon>Mycobacteriales</taxon>
        <taxon>Gordoniaceae</taxon>
        <taxon>Gordonia</taxon>
    </lineage>
</organism>
<dbReference type="EMBL" id="CAACYD010000007">
    <property type="protein sequence ID" value="VFA89179.1"/>
    <property type="molecule type" value="Genomic_DNA"/>
</dbReference>
<sequence>MNMPGHPAPQAEFLRGALRRADLVVVGAGVAGLTAALSAAESGLSVVVVNKGPQWSPDRGEQPTSTFYAQGGVAVVMPGRRVAVADDADSVELHLEDTLAAGAGLTDPAASRPILADGWAAVSALIDWGADFDRDGSGELLRTREGGHSVRRIIHAGGDATGAAIQRALHDAVARFTRGGSIEFLDEAIVTRVLLDEGRATGVEYLSAGRRGVVAAPTVLLATGGAGHLYAATTNPAGATGDGIALALRAGALVADLEFIQFHPTMLHTPGARGRRTLVSEAVRGEGGRLVDVLGRPVTAGVHPMGDLAPRDVVANAVEAAIEASGHPCVYLDTSAVADFERRFPTVSAGIRAAGLDPADHRIPVVPGAHYLCGGVVTDDEGRTAVDGLLAAGEVARTGLHGANRLASNSLLEGLVMGRRAARVAVGRRDLPIADLASPDGPSSGGAVPVLDRDLLQDTMTRRVALRRSADGLAEASALLRSAPRRVPTTVREIEDAALTLTAAAVVAAAEARTESRGSHVRIDFPETSGAGCSHAFRLVDGEVRAAVLAAAV</sequence>
<comment type="caution">
    <text evidence="16">The sequence shown here is derived from an EMBL/GenBank/DDBJ whole genome shotgun (WGS) entry which is preliminary data.</text>
</comment>
<evidence type="ECO:0000256" key="7">
    <source>
        <dbReference type="ARBA" id="ARBA00022642"/>
    </source>
</evidence>
<dbReference type="Gene3D" id="3.90.700.10">
    <property type="entry name" value="Succinate dehydrogenase/fumarate reductase flavoprotein, catalytic domain"/>
    <property type="match status" value="1"/>
</dbReference>
<protein>
    <recommendedName>
        <fullName evidence="5 12">L-aspartate oxidase</fullName>
        <ecNumber evidence="4 12">1.4.3.16</ecNumber>
    </recommendedName>
</protein>
<dbReference type="Pfam" id="PF02910">
    <property type="entry name" value="Succ_DH_flav_C"/>
    <property type="match status" value="1"/>
</dbReference>
<evidence type="ECO:0000256" key="3">
    <source>
        <dbReference type="ARBA" id="ARBA00008562"/>
    </source>
</evidence>
<keyword evidence="6 13" id="KW-0285">Flavoprotein</keyword>
<evidence type="ECO:0000313" key="17">
    <source>
        <dbReference type="Proteomes" id="UP000360750"/>
    </source>
</evidence>
<dbReference type="GeneID" id="60750732"/>
<evidence type="ECO:0000256" key="8">
    <source>
        <dbReference type="ARBA" id="ARBA00022827"/>
    </source>
</evidence>
<dbReference type="SUPFAM" id="SSF56425">
    <property type="entry name" value="Succinate dehydrogenase/fumarate reductase flavoprotein, catalytic domain"/>
    <property type="match status" value="1"/>
</dbReference>
<dbReference type="Gene3D" id="1.20.58.100">
    <property type="entry name" value="Fumarate reductase/succinate dehydrogenase flavoprotein-like, C-terminal domain"/>
    <property type="match status" value="1"/>
</dbReference>
<accession>A0ABD7V4G7</accession>
<dbReference type="SUPFAM" id="SSF51905">
    <property type="entry name" value="FAD/NAD(P)-binding domain"/>
    <property type="match status" value="1"/>
</dbReference>